<evidence type="ECO:0000313" key="1">
    <source>
        <dbReference type="EMBL" id="GAA1208423.1"/>
    </source>
</evidence>
<accession>A0ABP4G419</accession>
<evidence type="ECO:0000313" key="2">
    <source>
        <dbReference type="Proteomes" id="UP001500467"/>
    </source>
</evidence>
<dbReference type="Proteomes" id="UP001500467">
    <property type="component" value="Unassembled WGS sequence"/>
</dbReference>
<name>A0ABP4G419_9PSEU</name>
<sequence>MPEFDAPIQKQPGSAGGGVGDLAVGAGFMSNLGKMQSGADNMLKVAKSGGFRSDPEGVRELVKVCEGMIGQIDDKSYVFERLSQAPKLGSGPYALQVANHVRQSADGPQGVVPQLQHFKQTLMKLTEALYRASNQYAEAEELAKMRQQ</sequence>
<proteinExistence type="predicted"/>
<comment type="caution">
    <text evidence="1">The sequence shown here is derived from an EMBL/GenBank/DDBJ whole genome shotgun (WGS) entry which is preliminary data.</text>
</comment>
<keyword evidence="2" id="KW-1185">Reference proteome</keyword>
<reference evidence="2" key="1">
    <citation type="journal article" date="2019" name="Int. J. Syst. Evol. Microbiol.">
        <title>The Global Catalogue of Microorganisms (GCM) 10K type strain sequencing project: providing services to taxonomists for standard genome sequencing and annotation.</title>
        <authorList>
            <consortium name="The Broad Institute Genomics Platform"/>
            <consortium name="The Broad Institute Genome Sequencing Center for Infectious Disease"/>
            <person name="Wu L."/>
            <person name="Ma J."/>
        </authorList>
    </citation>
    <scope>NUCLEOTIDE SEQUENCE [LARGE SCALE GENOMIC DNA]</scope>
    <source>
        <strain evidence="2">JCM 13022</strain>
    </source>
</reference>
<dbReference type="RefSeq" id="WP_253859854.1">
    <property type="nucleotide sequence ID" value="NZ_BAAALM010000009.1"/>
</dbReference>
<protein>
    <recommendedName>
        <fullName evidence="3">Excreted virulence factor EspC, type VII ESX diderm</fullName>
    </recommendedName>
</protein>
<evidence type="ECO:0008006" key="3">
    <source>
        <dbReference type="Google" id="ProtNLM"/>
    </source>
</evidence>
<dbReference type="EMBL" id="BAAALM010000009">
    <property type="protein sequence ID" value="GAA1208423.1"/>
    <property type="molecule type" value="Genomic_DNA"/>
</dbReference>
<gene>
    <name evidence="1" type="ORF">GCM10009675_30330</name>
</gene>
<organism evidence="1 2">
    <name type="scientific">Prauserella alba</name>
    <dbReference type="NCBI Taxonomy" id="176898"/>
    <lineage>
        <taxon>Bacteria</taxon>
        <taxon>Bacillati</taxon>
        <taxon>Actinomycetota</taxon>
        <taxon>Actinomycetes</taxon>
        <taxon>Pseudonocardiales</taxon>
        <taxon>Pseudonocardiaceae</taxon>
        <taxon>Prauserella</taxon>
    </lineage>
</organism>